<gene>
    <name evidence="3" type="ORF">OU798_11660</name>
</gene>
<feature type="chain" id="PRO_5040883777" description="Cytochrome c7-like domain-containing protein" evidence="2">
    <location>
        <begin position="32"/>
        <end position="204"/>
    </location>
</feature>
<evidence type="ECO:0000313" key="4">
    <source>
        <dbReference type="Proteomes" id="UP001145087"/>
    </source>
</evidence>
<keyword evidence="4" id="KW-1185">Reference proteome</keyword>
<accession>A0A9X3J6I7</accession>
<proteinExistence type="predicted"/>
<protein>
    <recommendedName>
        <fullName evidence="5">Cytochrome c7-like domain-containing protein</fullName>
    </recommendedName>
</protein>
<dbReference type="Gene3D" id="1.10.1130.10">
    <property type="entry name" value="Flavocytochrome C3, Chain A"/>
    <property type="match status" value="1"/>
</dbReference>
<evidence type="ECO:0000256" key="2">
    <source>
        <dbReference type="SAM" id="SignalP"/>
    </source>
</evidence>
<keyword evidence="2" id="KW-0732">Signal</keyword>
<evidence type="ECO:0000256" key="1">
    <source>
        <dbReference type="SAM" id="MobiDB-lite"/>
    </source>
</evidence>
<feature type="region of interest" description="Disordered" evidence="1">
    <location>
        <begin position="34"/>
        <end position="53"/>
    </location>
</feature>
<dbReference type="Proteomes" id="UP001145087">
    <property type="component" value="Unassembled WGS sequence"/>
</dbReference>
<dbReference type="SUPFAM" id="SSF48695">
    <property type="entry name" value="Multiheme cytochromes"/>
    <property type="match status" value="1"/>
</dbReference>
<reference evidence="3" key="1">
    <citation type="submission" date="2022-11" db="EMBL/GenBank/DDBJ databases">
        <title>Marilongibacter aestuarii gen. nov., sp. nov., isolated from tidal flat sediment.</title>
        <authorList>
            <person name="Jiayan W."/>
        </authorList>
    </citation>
    <scope>NUCLEOTIDE SEQUENCE</scope>
    <source>
        <strain evidence="3">Z1-6</strain>
    </source>
</reference>
<feature type="signal peptide" evidence="2">
    <location>
        <begin position="1"/>
        <end position="31"/>
    </location>
</feature>
<sequence length="204" mass="23232">MKLINIQTRKFRLLFLGFIITLLYSCSTNEANSGNNESGIQNSGENSLKNSTSGTEIAVEAPPLTDGIFPCNDCHSEIEPNPERRELVDMHDDITAMFNHDSENRWCLDCHDINNRDSLRLASGKLLDFKESYKLCGQCHGEKLRDWKVGVHGKRTGEWNGKKEYLLCVHCHNPHAPKFEGITPEPPPVMQENISYMNRKNDEQ</sequence>
<dbReference type="EMBL" id="JAPOHD010000026">
    <property type="protein sequence ID" value="MCY1721002.1"/>
    <property type="molecule type" value="Genomic_DNA"/>
</dbReference>
<organism evidence="3 4">
    <name type="scientific">Draconibacterium aestuarii</name>
    <dbReference type="NCBI Taxonomy" id="2998507"/>
    <lineage>
        <taxon>Bacteria</taxon>
        <taxon>Pseudomonadati</taxon>
        <taxon>Bacteroidota</taxon>
        <taxon>Bacteroidia</taxon>
        <taxon>Marinilabiliales</taxon>
        <taxon>Prolixibacteraceae</taxon>
        <taxon>Draconibacterium</taxon>
    </lineage>
</organism>
<dbReference type="InterPro" id="IPR036280">
    <property type="entry name" value="Multihaem_cyt_sf"/>
</dbReference>
<comment type="caution">
    <text evidence="3">The sequence shown here is derived from an EMBL/GenBank/DDBJ whole genome shotgun (WGS) entry which is preliminary data.</text>
</comment>
<evidence type="ECO:0000313" key="3">
    <source>
        <dbReference type="EMBL" id="MCY1721002.1"/>
    </source>
</evidence>
<evidence type="ECO:0008006" key="5">
    <source>
        <dbReference type="Google" id="ProtNLM"/>
    </source>
</evidence>
<dbReference type="RefSeq" id="WP_343333336.1">
    <property type="nucleotide sequence ID" value="NZ_JAPOHD010000026.1"/>
</dbReference>
<dbReference type="AlphaFoldDB" id="A0A9X3J6I7"/>
<name>A0A9X3J6I7_9BACT</name>
<dbReference type="PROSITE" id="PS51257">
    <property type="entry name" value="PROKAR_LIPOPROTEIN"/>
    <property type="match status" value="1"/>
</dbReference>